<feature type="non-terminal residue" evidence="1">
    <location>
        <position position="55"/>
    </location>
</feature>
<comment type="caution">
    <text evidence="1">The sequence shown here is derived from an EMBL/GenBank/DDBJ whole genome shotgun (WGS) entry which is preliminary data.</text>
</comment>
<accession>A0AAN9AEF6</accession>
<protein>
    <submittedName>
        <fullName evidence="1">Uncharacterized protein</fullName>
    </submittedName>
</protein>
<dbReference type="Proteomes" id="UP001381693">
    <property type="component" value="Unassembled WGS sequence"/>
</dbReference>
<reference evidence="1 2" key="1">
    <citation type="submission" date="2023-11" db="EMBL/GenBank/DDBJ databases">
        <title>Halocaridina rubra genome assembly.</title>
        <authorList>
            <person name="Smith C."/>
        </authorList>
    </citation>
    <scope>NUCLEOTIDE SEQUENCE [LARGE SCALE GENOMIC DNA]</scope>
    <source>
        <strain evidence="1">EP-1</strain>
        <tissue evidence="1">Whole</tissue>
    </source>
</reference>
<evidence type="ECO:0000313" key="2">
    <source>
        <dbReference type="Proteomes" id="UP001381693"/>
    </source>
</evidence>
<proteinExistence type="predicted"/>
<organism evidence="1 2">
    <name type="scientific">Halocaridina rubra</name>
    <name type="common">Hawaiian red shrimp</name>
    <dbReference type="NCBI Taxonomy" id="373956"/>
    <lineage>
        <taxon>Eukaryota</taxon>
        <taxon>Metazoa</taxon>
        <taxon>Ecdysozoa</taxon>
        <taxon>Arthropoda</taxon>
        <taxon>Crustacea</taxon>
        <taxon>Multicrustacea</taxon>
        <taxon>Malacostraca</taxon>
        <taxon>Eumalacostraca</taxon>
        <taxon>Eucarida</taxon>
        <taxon>Decapoda</taxon>
        <taxon>Pleocyemata</taxon>
        <taxon>Caridea</taxon>
        <taxon>Atyoidea</taxon>
        <taxon>Atyidae</taxon>
        <taxon>Halocaridina</taxon>
    </lineage>
</organism>
<dbReference type="AlphaFoldDB" id="A0AAN9AEF6"/>
<dbReference type="EMBL" id="JAXCGZ010004796">
    <property type="protein sequence ID" value="KAK7081487.1"/>
    <property type="molecule type" value="Genomic_DNA"/>
</dbReference>
<evidence type="ECO:0000313" key="1">
    <source>
        <dbReference type="EMBL" id="KAK7081487.1"/>
    </source>
</evidence>
<gene>
    <name evidence="1" type="ORF">SK128_008094</name>
</gene>
<keyword evidence="2" id="KW-1185">Reference proteome</keyword>
<name>A0AAN9AEF6_HALRR</name>
<sequence>MGITRLTLPPSLVRFKAIHYKGHFQQVMSYRAIFQEHVQLCLPGTAGSRRDLKRS</sequence>